<dbReference type="Gene3D" id="3.10.580.10">
    <property type="entry name" value="CBS-domain"/>
    <property type="match status" value="1"/>
</dbReference>
<dbReference type="SUPFAM" id="SSF52540">
    <property type="entry name" value="P-loop containing nucleoside triphosphate hydrolases"/>
    <property type="match status" value="1"/>
</dbReference>
<dbReference type="PANTHER" id="PTHR43117:SF4">
    <property type="entry name" value="OSMOPROTECTANT IMPORT ATP-BINDING PROTEIN OSMV"/>
    <property type="match status" value="1"/>
</dbReference>
<name>A0A4U8YWN6_9BACT</name>
<evidence type="ECO:0000256" key="4">
    <source>
        <dbReference type="ARBA" id="ARBA00022741"/>
    </source>
</evidence>
<dbReference type="FunFam" id="3.40.50.300:FF:000425">
    <property type="entry name" value="Probable ABC transporter, ATP-binding subunit"/>
    <property type="match status" value="1"/>
</dbReference>
<dbReference type="GO" id="GO:0016887">
    <property type="term" value="F:ATP hydrolysis activity"/>
    <property type="evidence" value="ECO:0007669"/>
    <property type="project" value="InterPro"/>
</dbReference>
<keyword evidence="3" id="KW-0677">Repeat</keyword>
<feature type="domain" description="ABC transporter" evidence="7">
    <location>
        <begin position="2"/>
        <end position="240"/>
    </location>
</feature>
<evidence type="ECO:0000256" key="1">
    <source>
        <dbReference type="ARBA" id="ARBA00005417"/>
    </source>
</evidence>
<keyword evidence="5" id="KW-0067">ATP-binding</keyword>
<protein>
    <submittedName>
        <fullName evidence="9">Abc transporter</fullName>
    </submittedName>
</protein>
<dbReference type="InterPro" id="IPR003439">
    <property type="entry name" value="ABC_transporter-like_ATP-bd"/>
</dbReference>
<keyword evidence="4" id="KW-0547">Nucleotide-binding</keyword>
<dbReference type="Pfam" id="PF00571">
    <property type="entry name" value="CBS"/>
    <property type="match status" value="2"/>
</dbReference>
<keyword evidence="10" id="KW-1185">Reference proteome</keyword>
<feature type="domain" description="CBS" evidence="8">
    <location>
        <begin position="315"/>
        <end position="373"/>
    </location>
</feature>
<dbReference type="Gene3D" id="3.40.50.300">
    <property type="entry name" value="P-loop containing nucleotide triphosphate hydrolases"/>
    <property type="match status" value="1"/>
</dbReference>
<dbReference type="NCBIfam" id="TIGR01186">
    <property type="entry name" value="proV"/>
    <property type="match status" value="1"/>
</dbReference>
<keyword evidence="2" id="KW-0813">Transport</keyword>
<dbReference type="InterPro" id="IPR027417">
    <property type="entry name" value="P-loop_NTPase"/>
</dbReference>
<dbReference type="GO" id="GO:0016020">
    <property type="term" value="C:membrane"/>
    <property type="evidence" value="ECO:0007669"/>
    <property type="project" value="InterPro"/>
</dbReference>
<evidence type="ECO:0000313" key="10">
    <source>
        <dbReference type="Proteomes" id="UP000507962"/>
    </source>
</evidence>
<evidence type="ECO:0000259" key="7">
    <source>
        <dbReference type="PROSITE" id="PS50893"/>
    </source>
</evidence>
<dbReference type="Pfam" id="PF00005">
    <property type="entry name" value="ABC_tran"/>
    <property type="match status" value="1"/>
</dbReference>
<evidence type="ECO:0000256" key="2">
    <source>
        <dbReference type="ARBA" id="ARBA00022448"/>
    </source>
</evidence>
<evidence type="ECO:0000259" key="8">
    <source>
        <dbReference type="PROSITE" id="PS51371"/>
    </source>
</evidence>
<dbReference type="InterPro" id="IPR005892">
    <property type="entry name" value="Gly-betaine_transp_ATP-bd"/>
</dbReference>
<dbReference type="PROSITE" id="PS50893">
    <property type="entry name" value="ABC_TRANSPORTER_2"/>
    <property type="match status" value="1"/>
</dbReference>
<dbReference type="InterPro" id="IPR046342">
    <property type="entry name" value="CBS_dom_sf"/>
</dbReference>
<dbReference type="PANTHER" id="PTHR43117">
    <property type="entry name" value="OSMOPROTECTANT IMPORT ATP-BINDING PROTEIN OSMV"/>
    <property type="match status" value="1"/>
</dbReference>
<organism evidence="9 10">
    <name type="scientific">Desulfoluna butyratoxydans</name>
    <dbReference type="NCBI Taxonomy" id="231438"/>
    <lineage>
        <taxon>Bacteria</taxon>
        <taxon>Pseudomonadati</taxon>
        <taxon>Thermodesulfobacteriota</taxon>
        <taxon>Desulfobacteria</taxon>
        <taxon>Desulfobacterales</taxon>
        <taxon>Desulfolunaceae</taxon>
        <taxon>Desulfoluna</taxon>
    </lineage>
</organism>
<dbReference type="InterPro" id="IPR000644">
    <property type="entry name" value="CBS_dom"/>
</dbReference>
<evidence type="ECO:0000313" key="9">
    <source>
        <dbReference type="EMBL" id="VFQ46442.1"/>
    </source>
</evidence>
<evidence type="ECO:0000256" key="5">
    <source>
        <dbReference type="ARBA" id="ARBA00022840"/>
    </source>
</evidence>
<dbReference type="SUPFAM" id="SSF54631">
    <property type="entry name" value="CBS-domain pair"/>
    <property type="match status" value="1"/>
</dbReference>
<dbReference type="GO" id="GO:0031460">
    <property type="term" value="P:glycine betaine transport"/>
    <property type="evidence" value="ECO:0007669"/>
    <property type="project" value="InterPro"/>
</dbReference>
<dbReference type="EMBL" id="CAADHO010000009">
    <property type="protein sequence ID" value="VFQ46442.1"/>
    <property type="molecule type" value="Genomic_DNA"/>
</dbReference>
<keyword evidence="6" id="KW-0129">CBS domain</keyword>
<comment type="similarity">
    <text evidence="1">Belongs to the ABC transporter superfamily.</text>
</comment>
<reference evidence="9 10" key="1">
    <citation type="submission" date="2019-03" db="EMBL/GenBank/DDBJ databases">
        <authorList>
            <person name="Nijsse B."/>
        </authorList>
    </citation>
    <scope>NUCLEOTIDE SEQUENCE [LARGE SCALE GENOMIC DNA]</scope>
    <source>
        <strain evidence="9">Desulfoluna butyratoxydans MSL71</strain>
    </source>
</reference>
<dbReference type="AlphaFoldDB" id="A0A4U8YWN6"/>
<evidence type="ECO:0000256" key="6">
    <source>
        <dbReference type="PROSITE-ProRule" id="PRU00703"/>
    </source>
</evidence>
<dbReference type="InterPro" id="IPR003593">
    <property type="entry name" value="AAA+_ATPase"/>
</dbReference>
<dbReference type="SMART" id="SM00382">
    <property type="entry name" value="AAA"/>
    <property type="match status" value="1"/>
</dbReference>
<evidence type="ECO:0000256" key="3">
    <source>
        <dbReference type="ARBA" id="ARBA00022737"/>
    </source>
</evidence>
<accession>A0A4U8YWN6</accession>
<dbReference type="PROSITE" id="PS00211">
    <property type="entry name" value="ABC_TRANSPORTER_1"/>
    <property type="match status" value="1"/>
</dbReference>
<dbReference type="InterPro" id="IPR017871">
    <property type="entry name" value="ABC_transporter-like_CS"/>
</dbReference>
<dbReference type="Proteomes" id="UP000507962">
    <property type="component" value="Unassembled WGS sequence"/>
</dbReference>
<proteinExistence type="inferred from homology"/>
<gene>
    <name evidence="9" type="ORF">MSL71_41060</name>
</gene>
<sequence length="375" mass="42371">MIEYRNVRKVYGNGQDAVPAVRDISLQIKPGEVVVFLGPSGCGKTTLLRMTNKLEEISGGDILVDGRSIRELNPVQLRRSMGYVIQQIGLFPNKTIYENIAMIPRVLKWDKAKIDDRVAHLLKIVKLDPETYSDRYPAELSGGQQQRVGVARALAADPDILLMDEPFGAIDPINRDQIQDEFMRLQARLKKTIVFVSHDIHEAIKMADRIAIFRAGQLVQFDTPEMILTQPRNKFVSDFVGADRALKVLGLIRAREAMNSSPKNVIPAEMKSPEALDRLMEKNRKVGIVVENGKPVGYVTPKLLKFETGPVTDVAEPFQIFVEDDEPLREVLSSMLMDTMDFYCVVDDNGHFKGTITYQNIQDKIMEFYEDDSNK</sequence>
<dbReference type="RefSeq" id="WP_180144148.1">
    <property type="nucleotide sequence ID" value="NZ_CAADHO010000009.1"/>
</dbReference>
<dbReference type="GO" id="GO:0005524">
    <property type="term" value="F:ATP binding"/>
    <property type="evidence" value="ECO:0007669"/>
    <property type="project" value="UniProtKB-KW"/>
</dbReference>
<dbReference type="PROSITE" id="PS51371">
    <property type="entry name" value="CBS"/>
    <property type="match status" value="1"/>
</dbReference>